<proteinExistence type="predicted"/>
<dbReference type="EMBL" id="JBHMBE010000003">
    <property type="protein sequence ID" value="MFB9645635.1"/>
    <property type="molecule type" value="Genomic_DNA"/>
</dbReference>
<organism evidence="2 3">
    <name type="scientific">Microbacterium terregens</name>
    <dbReference type="NCBI Taxonomy" id="69363"/>
    <lineage>
        <taxon>Bacteria</taxon>
        <taxon>Bacillati</taxon>
        <taxon>Actinomycetota</taxon>
        <taxon>Actinomycetes</taxon>
        <taxon>Micrococcales</taxon>
        <taxon>Microbacteriaceae</taxon>
        <taxon>Microbacterium</taxon>
    </lineage>
</organism>
<dbReference type="PANTHER" id="PTHR13504">
    <property type="entry name" value="FIDO DOMAIN-CONTAINING PROTEIN DDB_G0283145"/>
    <property type="match status" value="1"/>
</dbReference>
<comment type="caution">
    <text evidence="2">The sequence shown here is derived from an EMBL/GenBank/DDBJ whole genome shotgun (WGS) entry which is preliminary data.</text>
</comment>
<feature type="domain" description="Fido" evidence="1">
    <location>
        <begin position="140"/>
        <end position="287"/>
    </location>
</feature>
<dbReference type="InterPro" id="IPR025758">
    <property type="entry name" value="Fic/DOC_N"/>
</dbReference>
<evidence type="ECO:0000259" key="1">
    <source>
        <dbReference type="PROSITE" id="PS51459"/>
    </source>
</evidence>
<protein>
    <submittedName>
        <fullName evidence="2">Fic family protein</fullName>
    </submittedName>
</protein>
<evidence type="ECO:0000313" key="3">
    <source>
        <dbReference type="Proteomes" id="UP001589611"/>
    </source>
</evidence>
<name>A0ABV5SZ58_9MICO</name>
<reference evidence="2 3" key="1">
    <citation type="submission" date="2024-09" db="EMBL/GenBank/DDBJ databases">
        <authorList>
            <person name="Sun Q."/>
            <person name="Mori K."/>
        </authorList>
    </citation>
    <scope>NUCLEOTIDE SEQUENCE [LARGE SCALE GENOMIC DNA]</scope>
    <source>
        <strain evidence="2 3">JCM 1342</strain>
    </source>
</reference>
<dbReference type="SUPFAM" id="SSF140931">
    <property type="entry name" value="Fic-like"/>
    <property type="match status" value="1"/>
</dbReference>
<dbReference type="Gene3D" id="1.10.3290.10">
    <property type="entry name" value="Fido-like domain"/>
    <property type="match status" value="1"/>
</dbReference>
<dbReference type="Pfam" id="PF13784">
    <property type="entry name" value="Fic_N"/>
    <property type="match status" value="1"/>
</dbReference>
<accession>A0ABV5SZ58</accession>
<dbReference type="PROSITE" id="PS51459">
    <property type="entry name" value="FIDO"/>
    <property type="match status" value="1"/>
</dbReference>
<dbReference type="InterPro" id="IPR036597">
    <property type="entry name" value="Fido-like_dom_sf"/>
</dbReference>
<dbReference type="RefSeq" id="WP_344712059.1">
    <property type="nucleotide sequence ID" value="NZ_BAAAWH010000001.1"/>
</dbReference>
<sequence length="398" mass="42827">MTSPGPATTWPALKWEDQTWFPNTAWAGAGLDDYGARYRSAIPAMIAELSPDTSPTAASLADVASRELSRLDAELGGRVASFAPVLLRSEAASSSQIENITASARAIFSAELGAKTSRNAELVTANTRAMTAAIGLADDVTPDSIARMHEVLMAGQSRHTPGRWRDEAVWIGTRSDSPVDAEFVAPHHSRIEGLLDDVTDFARRLDVAPLVSVAVTHAQFETIHPFSDGNGRTGRAFAQALLRFRGVTRNVAVPVSAGLLADVEGYHRALTAYREGDVSPIVTSFADAALRAVGNTRTLVAELDEIRAGWNNRLAVRRSSNAWKLLDILLRRPVLTSAAAAAELGVQQPNVYPPLTALVDVGILKSKAEHKLGPFWRSDEVLAALDRFARRAGRREAP</sequence>
<dbReference type="InterPro" id="IPR003812">
    <property type="entry name" value="Fido"/>
</dbReference>
<dbReference type="Pfam" id="PF02661">
    <property type="entry name" value="Fic"/>
    <property type="match status" value="1"/>
</dbReference>
<dbReference type="Proteomes" id="UP001589611">
    <property type="component" value="Unassembled WGS sequence"/>
</dbReference>
<evidence type="ECO:0000313" key="2">
    <source>
        <dbReference type="EMBL" id="MFB9645635.1"/>
    </source>
</evidence>
<gene>
    <name evidence="2" type="ORF">ACFFPJ_07475</name>
</gene>
<dbReference type="PANTHER" id="PTHR13504:SF38">
    <property type="entry name" value="FIDO DOMAIN-CONTAINING PROTEIN"/>
    <property type="match status" value="1"/>
</dbReference>
<keyword evidence="3" id="KW-1185">Reference proteome</keyword>
<dbReference type="InterPro" id="IPR040198">
    <property type="entry name" value="Fido_containing"/>
</dbReference>